<dbReference type="Proteomes" id="UP001558713">
    <property type="component" value="Unassembled WGS sequence"/>
</dbReference>
<evidence type="ECO:0000313" key="3">
    <source>
        <dbReference type="Proteomes" id="UP001558713"/>
    </source>
</evidence>
<dbReference type="Pfam" id="PF13456">
    <property type="entry name" value="RVT_3"/>
    <property type="match status" value="1"/>
</dbReference>
<organism evidence="2 3">
    <name type="scientific">Cardamine amara subsp. amara</name>
    <dbReference type="NCBI Taxonomy" id="228776"/>
    <lineage>
        <taxon>Eukaryota</taxon>
        <taxon>Viridiplantae</taxon>
        <taxon>Streptophyta</taxon>
        <taxon>Embryophyta</taxon>
        <taxon>Tracheophyta</taxon>
        <taxon>Spermatophyta</taxon>
        <taxon>Magnoliopsida</taxon>
        <taxon>eudicotyledons</taxon>
        <taxon>Gunneridae</taxon>
        <taxon>Pentapetalae</taxon>
        <taxon>rosids</taxon>
        <taxon>malvids</taxon>
        <taxon>Brassicales</taxon>
        <taxon>Brassicaceae</taxon>
        <taxon>Cardamineae</taxon>
        <taxon>Cardamine</taxon>
    </lineage>
</organism>
<evidence type="ECO:0000259" key="1">
    <source>
        <dbReference type="Pfam" id="PF13456"/>
    </source>
</evidence>
<dbReference type="InterPro" id="IPR002156">
    <property type="entry name" value="RNaseH_domain"/>
</dbReference>
<dbReference type="EMBL" id="JBANAX010000049">
    <property type="protein sequence ID" value="KAL1224666.1"/>
    <property type="molecule type" value="Genomic_DNA"/>
</dbReference>
<evidence type="ECO:0000313" key="2">
    <source>
        <dbReference type="EMBL" id="KAL1224666.1"/>
    </source>
</evidence>
<accession>A0ABD1C5C0</accession>
<comment type="caution">
    <text evidence="2">The sequence shown here is derived from an EMBL/GenBank/DDBJ whole genome shotgun (WGS) entry which is preliminary data.</text>
</comment>
<gene>
    <name evidence="2" type="ORF">V5N11_001106</name>
</gene>
<reference evidence="2 3" key="1">
    <citation type="submission" date="2024-04" db="EMBL/GenBank/DDBJ databases">
        <title>Genome assembly C_amara_ONT_v2.</title>
        <authorList>
            <person name="Yant L."/>
            <person name="Moore C."/>
            <person name="Slenker M."/>
        </authorList>
    </citation>
    <scope>NUCLEOTIDE SEQUENCE [LARGE SCALE GENOMIC DNA]</scope>
    <source>
        <tissue evidence="2">Leaf</tissue>
    </source>
</reference>
<proteinExistence type="predicted"/>
<dbReference type="AlphaFoldDB" id="A0ABD1C5C0"/>
<name>A0ABD1C5C0_CARAN</name>
<feature type="domain" description="RNase H type-1" evidence="1">
    <location>
        <begin position="17"/>
        <end position="88"/>
    </location>
</feature>
<protein>
    <recommendedName>
        <fullName evidence="1">RNase H type-1 domain-containing protein</fullName>
    </recommendedName>
</protein>
<keyword evidence="3" id="KW-1185">Reference proteome</keyword>
<sequence>MEFLFGTRLISPHSNAILYVNSPLMVESLAFQSALEAALASGYCRLAIESHSLQLIQDISLRSSIFEIYGILADIDHHSTCFYVISFKGIFINDVENYFAKRRLALLDVSP</sequence>